<evidence type="ECO:0000313" key="1">
    <source>
        <dbReference type="EMBL" id="JAH99708.1"/>
    </source>
</evidence>
<name>A0A0E9XDD4_ANGAN</name>
<proteinExistence type="predicted"/>
<reference evidence="1" key="1">
    <citation type="submission" date="2014-11" db="EMBL/GenBank/DDBJ databases">
        <authorList>
            <person name="Amaro Gonzalez C."/>
        </authorList>
    </citation>
    <scope>NUCLEOTIDE SEQUENCE</scope>
</reference>
<accession>A0A0E9XDD4</accession>
<protein>
    <submittedName>
        <fullName evidence="1">Uncharacterized protein</fullName>
    </submittedName>
</protein>
<sequence length="17" mass="1938">MASSKTYICLTAPYNQF</sequence>
<organism evidence="1">
    <name type="scientific">Anguilla anguilla</name>
    <name type="common">European freshwater eel</name>
    <name type="synonym">Muraena anguilla</name>
    <dbReference type="NCBI Taxonomy" id="7936"/>
    <lineage>
        <taxon>Eukaryota</taxon>
        <taxon>Metazoa</taxon>
        <taxon>Chordata</taxon>
        <taxon>Craniata</taxon>
        <taxon>Vertebrata</taxon>
        <taxon>Euteleostomi</taxon>
        <taxon>Actinopterygii</taxon>
        <taxon>Neopterygii</taxon>
        <taxon>Teleostei</taxon>
        <taxon>Anguilliformes</taxon>
        <taxon>Anguillidae</taxon>
        <taxon>Anguilla</taxon>
    </lineage>
</organism>
<reference evidence="1" key="2">
    <citation type="journal article" date="2015" name="Fish Shellfish Immunol.">
        <title>Early steps in the European eel (Anguilla anguilla)-Vibrio vulnificus interaction in the gills: Role of the RtxA13 toxin.</title>
        <authorList>
            <person name="Callol A."/>
            <person name="Pajuelo D."/>
            <person name="Ebbesson L."/>
            <person name="Teles M."/>
            <person name="MacKenzie S."/>
            <person name="Amaro C."/>
        </authorList>
    </citation>
    <scope>NUCLEOTIDE SEQUENCE</scope>
</reference>
<dbReference type="EMBL" id="GBXM01008869">
    <property type="protein sequence ID" value="JAH99708.1"/>
    <property type="molecule type" value="Transcribed_RNA"/>
</dbReference>
<dbReference type="AlphaFoldDB" id="A0A0E9XDD4"/>